<evidence type="ECO:0000313" key="9">
    <source>
        <dbReference type="Proteomes" id="UP000530660"/>
    </source>
</evidence>
<proteinExistence type="inferred from homology"/>
<evidence type="ECO:0000256" key="5">
    <source>
        <dbReference type="ARBA" id="ARBA00023186"/>
    </source>
</evidence>
<dbReference type="GO" id="GO:0005758">
    <property type="term" value="C:mitochondrial intermembrane space"/>
    <property type="evidence" value="ECO:0007669"/>
    <property type="project" value="TreeGrafter"/>
</dbReference>
<comment type="subunit">
    <text evidence="6">Interacts with the iron-sulfur protein subunit within the SDH catalytic dimer.</text>
</comment>
<evidence type="ECO:0000313" key="8">
    <source>
        <dbReference type="EMBL" id="KAF6002918.1"/>
    </source>
</evidence>
<comment type="subcellular location">
    <subcellularLocation>
        <location evidence="1 6">Mitochondrion matrix</location>
    </subcellularLocation>
</comment>
<evidence type="ECO:0000256" key="2">
    <source>
        <dbReference type="ARBA" id="ARBA00006020"/>
    </source>
</evidence>
<dbReference type="Pfam" id="PF13233">
    <property type="entry name" value="Complex1_LYR_2"/>
    <property type="match status" value="1"/>
</dbReference>
<comment type="caution">
    <text evidence="8">The sequence shown here is derived from an EMBL/GenBank/DDBJ whole genome shotgun (WGS) entry which is preliminary data.</text>
</comment>
<feature type="region of interest" description="Disordered" evidence="7">
    <location>
        <begin position="110"/>
        <end position="130"/>
    </location>
</feature>
<dbReference type="AlphaFoldDB" id="A0A7J7IIR6"/>
<reference evidence="8 9" key="1">
    <citation type="journal article" date="2020" name="J. Phycol.">
        <title>Comparative genome analysis reveals Cyanidiococcus gen. nov., a new extremophilic red algal genus sister to Cyanidioschyzon (Cyanidioschyzonaceae, Rhodophyta).</title>
        <authorList>
            <person name="Liu S.-L."/>
            <person name="Chiang Y.-R."/>
            <person name="Yoon H.S."/>
            <person name="Fu H.-Y."/>
        </authorList>
    </citation>
    <scope>NUCLEOTIDE SEQUENCE [LARGE SCALE GENOMIC DNA]</scope>
    <source>
        <strain evidence="8 9">THAL066</strain>
    </source>
</reference>
<dbReference type="GO" id="GO:0034553">
    <property type="term" value="P:mitochondrial respiratory chain complex II assembly"/>
    <property type="evidence" value="ECO:0007669"/>
    <property type="project" value="UniProtKB-UniRule"/>
</dbReference>
<accession>A0A7J7IIR6</accession>
<gene>
    <name evidence="8" type="primary">ACN9</name>
    <name evidence="8" type="ORF">F1559_000749</name>
</gene>
<evidence type="ECO:0000256" key="7">
    <source>
        <dbReference type="SAM" id="MobiDB-lite"/>
    </source>
</evidence>
<comment type="similarity">
    <text evidence="2 6">Belongs to the complex I LYR family. SDHAF3 subfamily.</text>
</comment>
<dbReference type="OrthoDB" id="278329at2759"/>
<evidence type="ECO:0000256" key="4">
    <source>
        <dbReference type="ARBA" id="ARBA00023128"/>
    </source>
</evidence>
<name>A0A7J7IIR6_9RHOD</name>
<evidence type="ECO:0000256" key="1">
    <source>
        <dbReference type="ARBA" id="ARBA00004305"/>
    </source>
</evidence>
<protein>
    <recommendedName>
        <fullName evidence="6">Succinate dehydrogenase assembly factor 3</fullName>
        <shortName evidence="6">SDH assembly factor 3</shortName>
        <shortName evidence="6">SDHAF3</shortName>
    </recommendedName>
</protein>
<dbReference type="PANTHER" id="PTHR13137:SF6">
    <property type="entry name" value="SUCCINATE DEHYDROGENASE ASSEMBLY FACTOR 3, MITOCHONDRIAL"/>
    <property type="match status" value="1"/>
</dbReference>
<evidence type="ECO:0000256" key="3">
    <source>
        <dbReference type="ARBA" id="ARBA00022946"/>
    </source>
</evidence>
<keyword evidence="4 6" id="KW-0496">Mitochondrion</keyword>
<organism evidence="8 9">
    <name type="scientific">Cyanidiococcus yangmingshanensis</name>
    <dbReference type="NCBI Taxonomy" id="2690220"/>
    <lineage>
        <taxon>Eukaryota</taxon>
        <taxon>Rhodophyta</taxon>
        <taxon>Bangiophyceae</taxon>
        <taxon>Cyanidiales</taxon>
        <taxon>Cyanidiaceae</taxon>
        <taxon>Cyanidiococcus</taxon>
    </lineage>
</organism>
<dbReference type="PANTHER" id="PTHR13137">
    <property type="entry name" value="DC11 ACN9 HOMOLOG"/>
    <property type="match status" value="1"/>
</dbReference>
<evidence type="ECO:0000256" key="6">
    <source>
        <dbReference type="RuleBase" id="RU368039"/>
    </source>
</evidence>
<sequence length="130" mass="15506">MNDAAWIEALRLYRCILRKHRQCLPWELRMLGDQYVAAEFRQMRAFWRQSSLEQSNRFYPEFLEQWRAYLERIATTGVAVDEPRLDIWQQVSDTQRKQLERLREVAIALREEETGPGQGADGEPRIKPPE</sequence>
<comment type="function">
    <text evidence="6">Plays an essential role in the assembly of succinate dehydrogenase (SDH), an enzyme complex (also referred to as respiratory complex II) that is a component of both the tricarboxylic acid (TCA) cycle and the mitochondrial electron transport chain, and which couples the oxidation of succinate to fumarate with the reduction of ubiquinone (coenzyme Q) to ubiquinol. Promotes maturation of the iron-sulfur protein subunit of the SDH catalytic dimer, protecting it from the deleterious effects of oxidants. May act together with SDHAF1.</text>
</comment>
<keyword evidence="3" id="KW-0809">Transit peptide</keyword>
<dbReference type="CDD" id="cd20270">
    <property type="entry name" value="Complex1_LYR_SDHAF3_LYRM10"/>
    <property type="match status" value="1"/>
</dbReference>
<dbReference type="GO" id="GO:0006105">
    <property type="term" value="P:succinate metabolic process"/>
    <property type="evidence" value="ECO:0007669"/>
    <property type="project" value="TreeGrafter"/>
</dbReference>
<dbReference type="InterPro" id="IPR008381">
    <property type="entry name" value="SDHAF3/Sdh7"/>
</dbReference>
<keyword evidence="9" id="KW-1185">Reference proteome</keyword>
<dbReference type="EMBL" id="VWRR01000008">
    <property type="protein sequence ID" value="KAF6002918.1"/>
    <property type="molecule type" value="Genomic_DNA"/>
</dbReference>
<dbReference type="Proteomes" id="UP000530660">
    <property type="component" value="Unassembled WGS sequence"/>
</dbReference>
<dbReference type="GO" id="GO:0005759">
    <property type="term" value="C:mitochondrial matrix"/>
    <property type="evidence" value="ECO:0007669"/>
    <property type="project" value="UniProtKB-SubCell"/>
</dbReference>
<keyword evidence="5 6" id="KW-0143">Chaperone</keyword>